<dbReference type="AlphaFoldDB" id="A0A379QBB3"/>
<evidence type="ECO:0000313" key="2">
    <source>
        <dbReference type="Proteomes" id="UP000254773"/>
    </source>
</evidence>
<proteinExistence type="predicted"/>
<organism evidence="1 2">
    <name type="scientific">Salmonella enterica</name>
    <name type="common">Salmonella choleraesuis</name>
    <dbReference type="NCBI Taxonomy" id="28901"/>
    <lineage>
        <taxon>Bacteria</taxon>
        <taxon>Pseudomonadati</taxon>
        <taxon>Pseudomonadota</taxon>
        <taxon>Gammaproteobacteria</taxon>
        <taxon>Enterobacterales</taxon>
        <taxon>Enterobacteriaceae</taxon>
        <taxon>Salmonella</taxon>
    </lineage>
</organism>
<evidence type="ECO:0000313" key="1">
    <source>
        <dbReference type="EMBL" id="SUF38984.1"/>
    </source>
</evidence>
<protein>
    <submittedName>
        <fullName evidence="1">Uncharacterized protein</fullName>
    </submittedName>
</protein>
<reference evidence="1 2" key="1">
    <citation type="submission" date="2018-06" db="EMBL/GenBank/DDBJ databases">
        <authorList>
            <consortium name="Pathogen Informatics"/>
            <person name="Doyle S."/>
        </authorList>
    </citation>
    <scope>NUCLEOTIDE SEQUENCE [LARGE SCALE GENOMIC DNA]</scope>
    <source>
        <strain evidence="1 2">NCTC9854</strain>
    </source>
</reference>
<sequence length="51" mass="6077">MPYPAYKSALPVGRIRDVSIAIRHFSFKIKTIYEFYLHITVNFRCDKNKID</sequence>
<gene>
    <name evidence="1" type="ORF">NCTC9854_03332</name>
</gene>
<accession>A0A379QBB3</accession>
<dbReference type="EMBL" id="UGWI01000001">
    <property type="protein sequence ID" value="SUF38984.1"/>
    <property type="molecule type" value="Genomic_DNA"/>
</dbReference>
<name>A0A379QBB3_SALER</name>
<dbReference type="Proteomes" id="UP000254773">
    <property type="component" value="Unassembled WGS sequence"/>
</dbReference>